<evidence type="ECO:0000256" key="1">
    <source>
        <dbReference type="ARBA" id="ARBA00022617"/>
    </source>
</evidence>
<protein>
    <recommendedName>
        <fullName evidence="5">Cytochrome c domain-containing protein</fullName>
    </recommendedName>
</protein>
<dbReference type="AlphaFoldDB" id="A0AAV5NQ89"/>
<dbReference type="GO" id="GO:0046872">
    <property type="term" value="F:metal ion binding"/>
    <property type="evidence" value="ECO:0007669"/>
    <property type="project" value="UniProtKB-KW"/>
</dbReference>
<evidence type="ECO:0000259" key="5">
    <source>
        <dbReference type="PROSITE" id="PS51007"/>
    </source>
</evidence>
<keyword evidence="3 4" id="KW-0408">Iron</keyword>
<dbReference type="Gene3D" id="1.10.760.10">
    <property type="entry name" value="Cytochrome c-like domain"/>
    <property type="match status" value="1"/>
</dbReference>
<evidence type="ECO:0000313" key="7">
    <source>
        <dbReference type="Proteomes" id="UP001156690"/>
    </source>
</evidence>
<proteinExistence type="predicted"/>
<dbReference type="PANTHER" id="PTHR33751">
    <property type="entry name" value="CBB3-TYPE CYTOCHROME C OXIDASE SUBUNIT FIXP"/>
    <property type="match status" value="1"/>
</dbReference>
<dbReference type="Proteomes" id="UP001156690">
    <property type="component" value="Unassembled WGS sequence"/>
</dbReference>
<dbReference type="GO" id="GO:0020037">
    <property type="term" value="F:heme binding"/>
    <property type="evidence" value="ECO:0007669"/>
    <property type="project" value="InterPro"/>
</dbReference>
<dbReference type="RefSeq" id="WP_126606078.1">
    <property type="nucleotide sequence ID" value="NZ_AP025144.1"/>
</dbReference>
<organism evidence="6 7">
    <name type="scientific">Vibrio penaeicida</name>
    <dbReference type="NCBI Taxonomy" id="104609"/>
    <lineage>
        <taxon>Bacteria</taxon>
        <taxon>Pseudomonadati</taxon>
        <taxon>Pseudomonadota</taxon>
        <taxon>Gammaproteobacteria</taxon>
        <taxon>Vibrionales</taxon>
        <taxon>Vibrionaceae</taxon>
        <taxon>Vibrio</taxon>
    </lineage>
</organism>
<keyword evidence="1 4" id="KW-0349">Heme</keyword>
<dbReference type="InterPro" id="IPR036909">
    <property type="entry name" value="Cyt_c-like_dom_sf"/>
</dbReference>
<name>A0AAV5NQ89_9VIBR</name>
<dbReference type="InterPro" id="IPR036280">
    <property type="entry name" value="Multihaem_cyt_sf"/>
</dbReference>
<feature type="domain" description="Cytochrome c" evidence="5">
    <location>
        <begin position="192"/>
        <end position="265"/>
    </location>
</feature>
<accession>A0AAV5NQ89</accession>
<dbReference type="SUPFAM" id="SSF48695">
    <property type="entry name" value="Multiheme cytochromes"/>
    <property type="match status" value="1"/>
</dbReference>
<evidence type="ECO:0000313" key="6">
    <source>
        <dbReference type="EMBL" id="GLQ72802.1"/>
    </source>
</evidence>
<dbReference type="GO" id="GO:0009055">
    <property type="term" value="F:electron transfer activity"/>
    <property type="evidence" value="ECO:0007669"/>
    <property type="project" value="InterPro"/>
</dbReference>
<evidence type="ECO:0000256" key="2">
    <source>
        <dbReference type="ARBA" id="ARBA00022723"/>
    </source>
</evidence>
<dbReference type="InterPro" id="IPR009056">
    <property type="entry name" value="Cyt_c-like_dom"/>
</dbReference>
<evidence type="ECO:0000256" key="3">
    <source>
        <dbReference type="ARBA" id="ARBA00023004"/>
    </source>
</evidence>
<evidence type="ECO:0000256" key="4">
    <source>
        <dbReference type="PROSITE-ProRule" id="PRU00433"/>
    </source>
</evidence>
<dbReference type="PANTHER" id="PTHR33751:SF1">
    <property type="entry name" value="CBB3-TYPE CYTOCHROME C OXIDASE SUBUNIT FIXP"/>
    <property type="match status" value="1"/>
</dbReference>
<dbReference type="PROSITE" id="PS51007">
    <property type="entry name" value="CYTC"/>
    <property type="match status" value="1"/>
</dbReference>
<comment type="caution">
    <text evidence="6">The sequence shown here is derived from an EMBL/GenBank/DDBJ whole genome shotgun (WGS) entry which is preliminary data.</text>
</comment>
<dbReference type="Pfam" id="PF13442">
    <property type="entry name" value="Cytochrome_CBB3"/>
    <property type="match status" value="1"/>
</dbReference>
<reference evidence="7" key="1">
    <citation type="journal article" date="2019" name="Int. J. Syst. Evol. Microbiol.">
        <title>The Global Catalogue of Microorganisms (GCM) 10K type strain sequencing project: providing services to taxonomists for standard genome sequencing and annotation.</title>
        <authorList>
            <consortium name="The Broad Institute Genomics Platform"/>
            <consortium name="The Broad Institute Genome Sequencing Center for Infectious Disease"/>
            <person name="Wu L."/>
            <person name="Ma J."/>
        </authorList>
    </citation>
    <scope>NUCLEOTIDE SEQUENCE [LARGE SCALE GENOMIC DNA]</scope>
    <source>
        <strain evidence="7">NBRC 15640</strain>
    </source>
</reference>
<keyword evidence="2 4" id="KW-0479">Metal-binding</keyword>
<dbReference type="SUPFAM" id="SSF46626">
    <property type="entry name" value="Cytochrome c"/>
    <property type="match status" value="2"/>
</dbReference>
<dbReference type="EMBL" id="BSNX01000021">
    <property type="protein sequence ID" value="GLQ72802.1"/>
    <property type="molecule type" value="Genomic_DNA"/>
</dbReference>
<gene>
    <name evidence="6" type="ORF">GCM10007932_21620</name>
</gene>
<dbReference type="InterPro" id="IPR050597">
    <property type="entry name" value="Cytochrome_c_Oxidase_Subunit"/>
</dbReference>
<sequence length="406" mass="45969">MPFLITYLSCMWVRCVLVSLLGATFLLSFNGYALELDNRTYKTAIEQECHGCHFDNRMKPVGTLPNGSRKWTDQKCVACHTEIDEIAYNYRNKISDPRYVALPVKDKRLESMEKYPLSYLHAPIWPMFEKQTVRVNRKTLVKFLNAPHGTCDGNSCNAPKMMAYTNISEDEVIAINEHLGAIPNESDLEVKGSIKKGEALFKQSCSMCHGNSQLSGYNANAMSLFSADWIHQYANGKAVEGRSMPKLPISRRDAHDLYAYFQHSRSENEEALAKAVSQVSADFEQLPTGSIPPKALNYIWNRLWRDTGCVHCHGIEGRAKEVFNMAGKEHIEQWLSENDPSILYQRLAIREKEKEFGMGATPAGMPATGRPLPKPLIKLLGIWIKSGCPNEKNENICKEKWNHHAQ</sequence>
<keyword evidence="7" id="KW-1185">Reference proteome</keyword>